<dbReference type="InterPro" id="IPR036282">
    <property type="entry name" value="Glutathione-S-Trfase_C_sf"/>
</dbReference>
<dbReference type="InterPro" id="IPR004046">
    <property type="entry name" value="GST_C"/>
</dbReference>
<gene>
    <name evidence="5" type="ORF">Daesc_002476</name>
</gene>
<dbReference type="InterPro" id="IPR004045">
    <property type="entry name" value="Glutathione_S-Trfase_N"/>
</dbReference>
<dbReference type="InterPro" id="IPR036249">
    <property type="entry name" value="Thioredoxin-like_sf"/>
</dbReference>
<dbReference type="CDD" id="cd03046">
    <property type="entry name" value="GST_N_GTT1_like"/>
    <property type="match status" value="1"/>
</dbReference>
<dbReference type="SUPFAM" id="SSF52833">
    <property type="entry name" value="Thioredoxin-like"/>
    <property type="match status" value="1"/>
</dbReference>
<feature type="domain" description="GST N-terminal" evidence="3">
    <location>
        <begin position="1"/>
        <end position="80"/>
    </location>
</feature>
<evidence type="ECO:0000313" key="6">
    <source>
        <dbReference type="Proteomes" id="UP001369815"/>
    </source>
</evidence>
<accession>A0AAX6MWZ6</accession>
<proteinExistence type="inferred from homology"/>
<dbReference type="SUPFAM" id="SSF47616">
    <property type="entry name" value="GST C-terminal domain-like"/>
    <property type="match status" value="1"/>
</dbReference>
<dbReference type="InterPro" id="IPR010987">
    <property type="entry name" value="Glutathione-S-Trfase_C-like"/>
</dbReference>
<dbReference type="PANTHER" id="PTHR44051">
    <property type="entry name" value="GLUTATHIONE S-TRANSFERASE-RELATED"/>
    <property type="match status" value="1"/>
</dbReference>
<evidence type="ECO:0000256" key="1">
    <source>
        <dbReference type="ARBA" id="ARBA00007409"/>
    </source>
</evidence>
<feature type="domain" description="GST C-terminal" evidence="4">
    <location>
        <begin position="91"/>
        <end position="225"/>
    </location>
</feature>
<evidence type="ECO:0000259" key="3">
    <source>
        <dbReference type="PROSITE" id="PS50404"/>
    </source>
</evidence>
<organism evidence="5 6">
    <name type="scientific">Daldinia eschscholtzii</name>
    <dbReference type="NCBI Taxonomy" id="292717"/>
    <lineage>
        <taxon>Eukaryota</taxon>
        <taxon>Fungi</taxon>
        <taxon>Dikarya</taxon>
        <taxon>Ascomycota</taxon>
        <taxon>Pezizomycotina</taxon>
        <taxon>Sordariomycetes</taxon>
        <taxon>Xylariomycetidae</taxon>
        <taxon>Xylariales</taxon>
        <taxon>Hypoxylaceae</taxon>
        <taxon>Daldinia</taxon>
    </lineage>
</organism>
<evidence type="ECO:0000259" key="4">
    <source>
        <dbReference type="PROSITE" id="PS50405"/>
    </source>
</evidence>
<dbReference type="Gene3D" id="1.20.1050.10">
    <property type="match status" value="1"/>
</dbReference>
<dbReference type="InterPro" id="IPR040079">
    <property type="entry name" value="Glutathione_S-Trfase"/>
</dbReference>
<protein>
    <recommendedName>
        <fullName evidence="7">Glutathione S-transferase</fullName>
    </recommendedName>
</protein>
<keyword evidence="6" id="KW-1185">Reference proteome</keyword>
<dbReference type="AlphaFoldDB" id="A0AAX6MWZ6"/>
<comment type="caution">
    <text evidence="5">The sequence shown here is derived from an EMBL/GenBank/DDBJ whole genome shotgun (WGS) entry which is preliminary data.</text>
</comment>
<dbReference type="Proteomes" id="UP001369815">
    <property type="component" value="Unassembled WGS sequence"/>
</dbReference>
<sequence length="238" mass="26593">MTLVVHHLGVSQSDRVVWLCEELGIDYELKKYDRSPIWAPPEYKALHPVGSAPVIEDGSIKLAESAACVEYILQTRGNGKLAIAPGQKDFAEYLYWFRKTGLDFANGTLQPALVLALSLSRAGLGDDNESVKRIEDRRKQLLKFMDQRLSVVPWLAGEEFTAADIMTVTSLTTMRCFIKYDLSEYPSVLAYLQRIAARDRYRYAMQKGDPGLNVDELTAASPPPLQRAVAAVFQAHGR</sequence>
<name>A0AAX6MWZ6_9PEZI</name>
<comment type="similarity">
    <text evidence="1 2">Belongs to the GST superfamily.</text>
</comment>
<evidence type="ECO:0008006" key="7">
    <source>
        <dbReference type="Google" id="ProtNLM"/>
    </source>
</evidence>
<dbReference type="PANTHER" id="PTHR44051:SF9">
    <property type="entry name" value="GLUTATHIONE S-TRANSFERASE 1"/>
    <property type="match status" value="1"/>
</dbReference>
<dbReference type="PROSITE" id="PS50404">
    <property type="entry name" value="GST_NTER"/>
    <property type="match status" value="1"/>
</dbReference>
<dbReference type="PROSITE" id="PS50405">
    <property type="entry name" value="GST_CTER"/>
    <property type="match status" value="1"/>
</dbReference>
<evidence type="ECO:0000313" key="5">
    <source>
        <dbReference type="EMBL" id="KAK6957190.1"/>
    </source>
</evidence>
<dbReference type="Pfam" id="PF02798">
    <property type="entry name" value="GST_N"/>
    <property type="match status" value="1"/>
</dbReference>
<dbReference type="SFLD" id="SFLDG01150">
    <property type="entry name" value="Main.1:_Beta-like"/>
    <property type="match status" value="1"/>
</dbReference>
<reference evidence="5 6" key="1">
    <citation type="journal article" date="2024" name="Front Chem Biol">
        <title>Unveiling the potential of Daldinia eschscholtzii MFLUCC 19-0629 through bioactivity and bioinformatics studies for enhanced sustainable agriculture production.</title>
        <authorList>
            <person name="Brooks S."/>
            <person name="Weaver J.A."/>
            <person name="Klomchit A."/>
            <person name="Alharthi S.A."/>
            <person name="Onlamun T."/>
            <person name="Nurani R."/>
            <person name="Vong T.K."/>
            <person name="Alberti F."/>
            <person name="Greco C."/>
        </authorList>
    </citation>
    <scope>NUCLEOTIDE SEQUENCE [LARGE SCALE GENOMIC DNA]</scope>
    <source>
        <strain evidence="5">MFLUCC 19-0629</strain>
    </source>
</reference>
<dbReference type="SFLD" id="SFLDG00358">
    <property type="entry name" value="Main_(cytGST)"/>
    <property type="match status" value="1"/>
</dbReference>
<dbReference type="EMBL" id="JBANMG010000002">
    <property type="protein sequence ID" value="KAK6957190.1"/>
    <property type="molecule type" value="Genomic_DNA"/>
</dbReference>
<evidence type="ECO:0000256" key="2">
    <source>
        <dbReference type="RuleBase" id="RU003494"/>
    </source>
</evidence>
<dbReference type="SFLD" id="SFLDS00019">
    <property type="entry name" value="Glutathione_Transferase_(cytos"/>
    <property type="match status" value="1"/>
</dbReference>
<dbReference type="Pfam" id="PF00043">
    <property type="entry name" value="GST_C"/>
    <property type="match status" value="1"/>
</dbReference>
<dbReference type="Gene3D" id="3.40.30.10">
    <property type="entry name" value="Glutaredoxin"/>
    <property type="match status" value="1"/>
</dbReference>